<protein>
    <submittedName>
        <fullName evidence="5">Protein kinase domain-containing protein</fullName>
    </submittedName>
</protein>
<evidence type="ECO:0000256" key="1">
    <source>
        <dbReference type="ARBA" id="ARBA00022741"/>
    </source>
</evidence>
<dbReference type="GO" id="GO:0001653">
    <property type="term" value="F:peptide receptor activity"/>
    <property type="evidence" value="ECO:0007669"/>
    <property type="project" value="TreeGrafter"/>
</dbReference>
<evidence type="ECO:0000313" key="4">
    <source>
        <dbReference type="Proteomes" id="UP000267029"/>
    </source>
</evidence>
<evidence type="ECO:0000313" key="3">
    <source>
        <dbReference type="EMBL" id="VDD79049.1"/>
    </source>
</evidence>
<keyword evidence="1" id="KW-0547">Nucleotide-binding</keyword>
<dbReference type="GO" id="GO:0005886">
    <property type="term" value="C:plasma membrane"/>
    <property type="evidence" value="ECO:0007669"/>
    <property type="project" value="TreeGrafter"/>
</dbReference>
<proteinExistence type="predicted"/>
<dbReference type="Proteomes" id="UP000267029">
    <property type="component" value="Unassembled WGS sequence"/>
</dbReference>
<name>A0A0R3UDQ3_MESCO</name>
<dbReference type="InterPro" id="IPR050401">
    <property type="entry name" value="Cyclic_nucleotide_synthase"/>
</dbReference>
<dbReference type="OrthoDB" id="60033at2759"/>
<organism evidence="3 4">
    <name type="scientific">Mesocestoides corti</name>
    <name type="common">Flatworm</name>
    <dbReference type="NCBI Taxonomy" id="53468"/>
    <lineage>
        <taxon>Eukaryota</taxon>
        <taxon>Metazoa</taxon>
        <taxon>Spiralia</taxon>
        <taxon>Lophotrochozoa</taxon>
        <taxon>Platyhelminthes</taxon>
        <taxon>Cestoda</taxon>
        <taxon>Eucestoda</taxon>
        <taxon>Cyclophyllidea</taxon>
        <taxon>Mesocestoididae</taxon>
        <taxon>Mesocestoides</taxon>
    </lineage>
</organism>
<keyword evidence="4" id="KW-1185">Reference proteome</keyword>
<dbReference type="GO" id="GO:0000166">
    <property type="term" value="F:nucleotide binding"/>
    <property type="evidence" value="ECO:0007669"/>
    <property type="project" value="UniProtKB-KW"/>
</dbReference>
<keyword evidence="2" id="KW-0456">Lyase</keyword>
<dbReference type="PANTHER" id="PTHR11920">
    <property type="entry name" value="GUANYLYL CYCLASE"/>
    <property type="match status" value="1"/>
</dbReference>
<dbReference type="PANTHER" id="PTHR11920:SF462">
    <property type="entry name" value="GUANYLATE CYCLASE"/>
    <property type="match status" value="1"/>
</dbReference>
<dbReference type="EMBL" id="UXSR01003232">
    <property type="protein sequence ID" value="VDD79049.1"/>
    <property type="molecule type" value="Genomic_DNA"/>
</dbReference>
<dbReference type="WBParaSite" id="MCU_014441-RA">
    <property type="protein sequence ID" value="MCU_014441-RA"/>
    <property type="gene ID" value="MCU_014441"/>
</dbReference>
<dbReference type="Gene3D" id="1.10.510.10">
    <property type="entry name" value="Transferase(Phosphotransferase) domain 1"/>
    <property type="match status" value="1"/>
</dbReference>
<sequence length="87" mass="10354">MRLHIRQLDLPSISLKVKMIEHLRSLREIRHENLNLFIACYIDAESFSYVYEHCNRGSLRSVIANASINLDWEFRVSLINDLIRVRQ</sequence>
<gene>
    <name evidence="3" type="ORF">MCOS_LOCUS5052</name>
</gene>
<evidence type="ECO:0000313" key="5">
    <source>
        <dbReference type="WBParaSite" id="MCU_014441-RA"/>
    </source>
</evidence>
<dbReference type="GO" id="GO:0004016">
    <property type="term" value="F:adenylate cyclase activity"/>
    <property type="evidence" value="ECO:0007669"/>
    <property type="project" value="TreeGrafter"/>
</dbReference>
<dbReference type="AlphaFoldDB" id="A0A0R3UDQ3"/>
<dbReference type="SUPFAM" id="SSF56112">
    <property type="entry name" value="Protein kinase-like (PK-like)"/>
    <property type="match status" value="1"/>
</dbReference>
<dbReference type="GO" id="GO:0004383">
    <property type="term" value="F:guanylate cyclase activity"/>
    <property type="evidence" value="ECO:0007669"/>
    <property type="project" value="TreeGrafter"/>
</dbReference>
<evidence type="ECO:0000256" key="2">
    <source>
        <dbReference type="ARBA" id="ARBA00023239"/>
    </source>
</evidence>
<dbReference type="InterPro" id="IPR011009">
    <property type="entry name" value="Kinase-like_dom_sf"/>
</dbReference>
<reference evidence="3 4" key="1">
    <citation type="submission" date="2018-10" db="EMBL/GenBank/DDBJ databases">
        <authorList>
            <consortium name="Pathogen Informatics"/>
        </authorList>
    </citation>
    <scope>NUCLEOTIDE SEQUENCE [LARGE SCALE GENOMIC DNA]</scope>
</reference>
<dbReference type="GO" id="GO:0007168">
    <property type="term" value="P:receptor guanylyl cyclase signaling pathway"/>
    <property type="evidence" value="ECO:0007669"/>
    <property type="project" value="TreeGrafter"/>
</dbReference>
<dbReference type="STRING" id="53468.A0A0R3UDQ3"/>
<accession>A0A0R3UDQ3</accession>
<reference evidence="5" key="2">
    <citation type="submission" date="2019-11" db="UniProtKB">
        <authorList>
            <consortium name="WormBaseParasite"/>
        </authorList>
    </citation>
    <scope>IDENTIFICATION</scope>
</reference>